<evidence type="ECO:0000313" key="4">
    <source>
        <dbReference type="Proteomes" id="UP000230232"/>
    </source>
</evidence>
<gene>
    <name evidence="3" type="ORF">COV31_01540</name>
</gene>
<keyword evidence="2" id="KW-1133">Transmembrane helix</keyword>
<reference evidence="3 4" key="1">
    <citation type="submission" date="2017-09" db="EMBL/GenBank/DDBJ databases">
        <title>Depth-based differentiation of microbial function through sediment-hosted aquifers and enrichment of novel symbionts in the deep terrestrial subsurface.</title>
        <authorList>
            <person name="Probst A.J."/>
            <person name="Ladd B."/>
            <person name="Jarett J.K."/>
            <person name="Geller-Mcgrath D.E."/>
            <person name="Sieber C.M."/>
            <person name="Emerson J.B."/>
            <person name="Anantharaman K."/>
            <person name="Thomas B.C."/>
            <person name="Malmstrom R."/>
            <person name="Stieglmeier M."/>
            <person name="Klingl A."/>
            <person name="Woyke T."/>
            <person name="Ryan C.M."/>
            <person name="Banfield J.F."/>
        </authorList>
    </citation>
    <scope>NUCLEOTIDE SEQUENCE [LARGE SCALE GENOMIC DNA]</scope>
    <source>
        <strain evidence="3">CG10_big_fil_rev_8_21_14_0_10_46_23</strain>
    </source>
</reference>
<sequence length="227" mass="25608">MPQPTQPLNSLENQKNLQEALALEQEVAGLERAVADLIEKSKRFKRPSRFKYGLLFLIAIFFDAVLIFLNLSGSGLAVTILISFVGIAIISFILWFGDVRYKSAKKYQENLDEGLDLVRLKALQLERLAFKSSKLLRKIQYSGRSPQLIKNIAGKLRGGVVSSLKVVRAARKSPVWRFLLIAVADIAPILNIIPWMLIGVYLTYRDEKKLYQALAETAQQVATEFKI</sequence>
<evidence type="ECO:0000256" key="1">
    <source>
        <dbReference type="SAM" id="Coils"/>
    </source>
</evidence>
<name>A0A2H0R4A9_9BACT</name>
<dbReference type="Proteomes" id="UP000230232">
    <property type="component" value="Unassembled WGS sequence"/>
</dbReference>
<accession>A0A2H0R4A9</accession>
<keyword evidence="2" id="KW-0472">Membrane</keyword>
<feature type="transmembrane region" description="Helical" evidence="2">
    <location>
        <begin position="50"/>
        <end position="69"/>
    </location>
</feature>
<proteinExistence type="predicted"/>
<dbReference type="EMBL" id="PCXO01000006">
    <property type="protein sequence ID" value="PIR41362.1"/>
    <property type="molecule type" value="Genomic_DNA"/>
</dbReference>
<feature type="transmembrane region" description="Helical" evidence="2">
    <location>
        <begin position="178"/>
        <end position="204"/>
    </location>
</feature>
<feature type="transmembrane region" description="Helical" evidence="2">
    <location>
        <begin position="75"/>
        <end position="96"/>
    </location>
</feature>
<keyword evidence="1" id="KW-0175">Coiled coil</keyword>
<feature type="coiled-coil region" evidence="1">
    <location>
        <begin position="13"/>
        <end position="40"/>
    </location>
</feature>
<evidence type="ECO:0000256" key="2">
    <source>
        <dbReference type="SAM" id="Phobius"/>
    </source>
</evidence>
<dbReference type="AlphaFoldDB" id="A0A2H0R4A9"/>
<evidence type="ECO:0000313" key="3">
    <source>
        <dbReference type="EMBL" id="PIR41362.1"/>
    </source>
</evidence>
<comment type="caution">
    <text evidence="3">The sequence shown here is derived from an EMBL/GenBank/DDBJ whole genome shotgun (WGS) entry which is preliminary data.</text>
</comment>
<organism evidence="3 4">
    <name type="scientific">Candidatus Yanofskybacteria bacterium CG10_big_fil_rev_8_21_14_0_10_46_23</name>
    <dbReference type="NCBI Taxonomy" id="1975098"/>
    <lineage>
        <taxon>Bacteria</taxon>
        <taxon>Candidatus Yanofskyibacteriota</taxon>
    </lineage>
</organism>
<protein>
    <submittedName>
        <fullName evidence="3">Uncharacterized protein</fullName>
    </submittedName>
</protein>
<keyword evidence="2" id="KW-0812">Transmembrane</keyword>